<dbReference type="OrthoDB" id="9995951at2"/>
<reference evidence="2 3" key="1">
    <citation type="submission" date="2019-08" db="EMBL/GenBank/DDBJ databases">
        <authorList>
            <person name="Guy L."/>
        </authorList>
    </citation>
    <scope>NUCLEOTIDE SEQUENCE [LARGE SCALE GENOMIC DNA]</scope>
    <source>
        <strain evidence="2 3">SGT-108</strain>
    </source>
</reference>
<dbReference type="RefSeq" id="WP_148338876.1">
    <property type="nucleotide sequence ID" value="NZ_LR699119.1"/>
</dbReference>
<name>A0A5E4PF19_9COXI</name>
<protein>
    <submittedName>
        <fullName evidence="2">Uncharacterized protein</fullName>
    </submittedName>
</protein>
<evidence type="ECO:0000313" key="3">
    <source>
        <dbReference type="Proteomes" id="UP000324194"/>
    </source>
</evidence>
<sequence>MTKSRIDLPEPVVTDETFNQLFKLDDTQKNTLSSYISSLNLNKNQSNTPPFPWDYVKAAMVFRKENYPGFREAMEEITRAFSDDEHNSHAQALVSSIESMKGKFIALFSANKIDPGSYHTYPHGVEMSADPGEFAKSYFNQNCGTRFEAELWRAMVDAIGAAHDIIQGKAPPINERESAAVYIHEMKKMLDAFMIENKENLTPGQITALEQFRDQAIPFLANECLINGTYLLFNSGKRDFANILHQVHEIVTPGKKEFNNGSELGDTKLAAAIMTVALSDTRRSEMTHVLNRQELLNSVPDHLIEPLEKVLRMTGLLNEGEHINDLRDRNDTQKLRDIEGFLLRVGQNIRMTTELAGVFKKPGASDRLSILEQGRVAPSEGFNVDVDTQNHLQPFLDSIGGPFGEAAFAKALGEIDQKELLALAETQGISDLVNTDTLDLSGWQNHAVLLENLRTACARLKDNPDDLKKVAQVLIFIASKPPGHHVSPEIHQSMQKELQALKQEISTVKWGPDNGDKDKQMESLEKKKTCLEKDIREIEKANPHLTASKRKAQEMIADESRSHTLNSRQTY</sequence>
<evidence type="ECO:0000256" key="1">
    <source>
        <dbReference type="SAM" id="MobiDB-lite"/>
    </source>
</evidence>
<gene>
    <name evidence="2" type="ORF">AQUSIP_08700</name>
</gene>
<keyword evidence="3" id="KW-1185">Reference proteome</keyword>
<feature type="region of interest" description="Disordered" evidence="1">
    <location>
        <begin position="539"/>
        <end position="571"/>
    </location>
</feature>
<accession>A0A5E4PF19</accession>
<dbReference type="EMBL" id="LR699119">
    <property type="protein sequence ID" value="VVC75580.1"/>
    <property type="molecule type" value="Genomic_DNA"/>
</dbReference>
<dbReference type="AlphaFoldDB" id="A0A5E4PF19"/>
<dbReference type="KEGG" id="asip:AQUSIP_08700"/>
<dbReference type="Proteomes" id="UP000324194">
    <property type="component" value="Chromosome 1"/>
</dbReference>
<proteinExistence type="predicted"/>
<organism evidence="2 3">
    <name type="scientific">Aquicella siphonis</name>
    <dbReference type="NCBI Taxonomy" id="254247"/>
    <lineage>
        <taxon>Bacteria</taxon>
        <taxon>Pseudomonadati</taxon>
        <taxon>Pseudomonadota</taxon>
        <taxon>Gammaproteobacteria</taxon>
        <taxon>Legionellales</taxon>
        <taxon>Coxiellaceae</taxon>
        <taxon>Aquicella</taxon>
    </lineage>
</organism>
<evidence type="ECO:0000313" key="2">
    <source>
        <dbReference type="EMBL" id="VVC75580.1"/>
    </source>
</evidence>